<dbReference type="EMBL" id="CP019655">
    <property type="protein sequence ID" value="AVF28337.1"/>
    <property type="molecule type" value="Genomic_DNA"/>
</dbReference>
<dbReference type="GeneID" id="64220587"/>
<reference evidence="8" key="1">
    <citation type="submission" date="2017-02" db="EMBL/GenBank/DDBJ databases">
        <title>Delineation of Paenibacillus larvae strains originating from foulbrood outbreaks.</title>
        <authorList>
            <person name="Beims H."/>
            <person name="Bunk B."/>
            <person name="Sproeer C."/>
            <person name="Mohr K.I."/>
            <person name="Pradella S."/>
            <person name="Guenther G."/>
            <person name="Rohde M."/>
            <person name="von der Ohe W."/>
            <person name="Steinert M."/>
        </authorList>
    </citation>
    <scope>NUCLEOTIDE SEQUENCE [LARGE SCALE GENOMIC DNA]</scope>
    <source>
        <strain evidence="8">Eric_III</strain>
    </source>
</reference>
<accession>A0A6C0QXQ7</accession>
<sequence>MKRYTNMDDKATPTSWKDIRRWRKERRSKIKDMSYVVEQAPVKAISYLRHNQTETTLTWIGHSTFLLQMNGLHILTDPVWARTMGVASRLTEPGLAIRELPPIDVVLLSHSHYDHLHIGSLRKLPGNPKLLVPEGLAKKLKRKGLQNVEEYGWWEHTEIQEVQFHFVPAQHWTRRTLLDTNTSHWGGWIIQKGENGQGDTIYFAGDSGYFHAFQQIGSQFDIQYALMPIGAYEPEWIMSTQHVSPEEAIQAFLDVRGRVFIPMHYGAFRLADDTVKEALDRLTAEWGRREMKKKYGLRILKLGETLRHTVEQKGKNGTRTEGEKNGQIE</sequence>
<dbReference type="InterPro" id="IPR036866">
    <property type="entry name" value="RibonucZ/Hydroxyglut_hydro"/>
</dbReference>
<evidence type="ECO:0000313" key="6">
    <source>
        <dbReference type="EMBL" id="AVF28337.1"/>
    </source>
</evidence>
<dbReference type="InterPro" id="IPR001279">
    <property type="entry name" value="Metallo-B-lactamas"/>
</dbReference>
<reference evidence="6 9" key="2">
    <citation type="journal article" date="2020" name="Int. J. Med. Microbiol.">
        <title>Discovery of Paenibacillus larvae ERIC V: Phenotypic and genomic comparison to genotypes ERIC I-IV reveal different inventories of virulence factors which correlate with epidemiological prevalences of American Foulbrood.</title>
        <authorList>
            <person name="Beims H."/>
            <person name="Bunk B."/>
            <person name="Erler S."/>
            <person name="Mohr K.I."/>
            <person name="Sproer C."/>
            <person name="Pradella S."/>
            <person name="Gunther G."/>
            <person name="Rohde M."/>
            <person name="von der Ohe W."/>
            <person name="Steinert M."/>
        </authorList>
    </citation>
    <scope>NUCLEOTIDE SEQUENCE</scope>
    <source>
        <strain evidence="6">Eric_III</strain>
        <strain evidence="7">Eric_V</strain>
    </source>
</reference>
<evidence type="ECO:0000313" key="8">
    <source>
        <dbReference type="Proteomes" id="UP000239833"/>
    </source>
</evidence>
<dbReference type="Pfam" id="PF12706">
    <property type="entry name" value="Lactamase_B_2"/>
    <property type="match status" value="1"/>
</dbReference>
<dbReference type="PANTHER" id="PTHR15032:SF36">
    <property type="entry name" value="METALLO-BETA-LACTAMASE DOMAIN-CONTAINING PROTEIN"/>
    <property type="match status" value="1"/>
</dbReference>
<evidence type="ECO:0000256" key="2">
    <source>
        <dbReference type="ARBA" id="ARBA00034301"/>
    </source>
</evidence>
<evidence type="ECO:0000256" key="3">
    <source>
        <dbReference type="ARBA" id="ARBA00048505"/>
    </source>
</evidence>
<accession>A0A8B6WYB0</accession>
<name>A0A2L1UIT2_9BACL</name>
<comment type="catalytic activity">
    <reaction evidence="1">
        <text>3',5'-cyclic CMP + H2O = CMP + H(+)</text>
        <dbReference type="Rhea" id="RHEA:72675"/>
        <dbReference type="ChEBI" id="CHEBI:15377"/>
        <dbReference type="ChEBI" id="CHEBI:15378"/>
        <dbReference type="ChEBI" id="CHEBI:58003"/>
        <dbReference type="ChEBI" id="CHEBI:60377"/>
    </reaction>
    <physiologicalReaction direction="left-to-right" evidence="1">
        <dbReference type="Rhea" id="RHEA:72676"/>
    </physiologicalReaction>
</comment>
<dbReference type="GO" id="GO:0070290">
    <property type="term" value="F:N-acylphosphatidylethanolamine-specific phospholipase D activity"/>
    <property type="evidence" value="ECO:0007669"/>
    <property type="project" value="InterPro"/>
</dbReference>
<evidence type="ECO:0000313" key="7">
    <source>
        <dbReference type="EMBL" id="QHZ53564.1"/>
    </source>
</evidence>
<dbReference type="GO" id="GO:0008270">
    <property type="term" value="F:zinc ion binding"/>
    <property type="evidence" value="ECO:0007669"/>
    <property type="project" value="InterPro"/>
</dbReference>
<comment type="function">
    <text evidence="2">Counteracts the endogenous Pycsar antiviral defense system. Phosphodiesterase that enables metal-dependent hydrolysis of host cyclic nucleotide Pycsar defense signals such as cCMP and cUMP.</text>
</comment>
<evidence type="ECO:0000259" key="5">
    <source>
        <dbReference type="Pfam" id="PF12706"/>
    </source>
</evidence>
<dbReference type="PIRSF" id="PIRSF038896">
    <property type="entry name" value="NAPE-PLD"/>
    <property type="match status" value="1"/>
</dbReference>
<evidence type="ECO:0000256" key="1">
    <source>
        <dbReference type="ARBA" id="ARBA00034221"/>
    </source>
</evidence>
<accession>A0A2L1UIT2</accession>
<dbReference type="RefSeq" id="WP_023483569.1">
    <property type="nucleotide sequence ID" value="NZ_CP019651.1"/>
</dbReference>
<dbReference type="GO" id="GO:0005737">
    <property type="term" value="C:cytoplasm"/>
    <property type="evidence" value="ECO:0007669"/>
    <property type="project" value="TreeGrafter"/>
</dbReference>
<dbReference type="SUPFAM" id="SSF56281">
    <property type="entry name" value="Metallo-hydrolase/oxidoreductase"/>
    <property type="match status" value="1"/>
</dbReference>
<dbReference type="AlphaFoldDB" id="A0A2L1UIT2"/>
<comment type="catalytic activity">
    <reaction evidence="3">
        <text>3',5'-cyclic UMP + H2O = UMP + H(+)</text>
        <dbReference type="Rhea" id="RHEA:70575"/>
        <dbReference type="ChEBI" id="CHEBI:15377"/>
        <dbReference type="ChEBI" id="CHEBI:15378"/>
        <dbReference type="ChEBI" id="CHEBI:57865"/>
        <dbReference type="ChEBI" id="CHEBI:184387"/>
    </reaction>
    <physiologicalReaction direction="left-to-right" evidence="3">
        <dbReference type="Rhea" id="RHEA:70576"/>
    </physiologicalReaction>
</comment>
<dbReference type="Proteomes" id="UP000239833">
    <property type="component" value="Chromosome"/>
</dbReference>
<dbReference type="PANTHER" id="PTHR15032">
    <property type="entry name" value="N-ACYL-PHOSPHATIDYLETHANOLAMINE-HYDROLYZING PHOSPHOLIPASE D"/>
    <property type="match status" value="1"/>
</dbReference>
<dbReference type="Proteomes" id="UP000464330">
    <property type="component" value="Chromosome"/>
</dbReference>
<evidence type="ECO:0000313" key="9">
    <source>
        <dbReference type="Proteomes" id="UP000464330"/>
    </source>
</evidence>
<dbReference type="Gene3D" id="3.60.15.10">
    <property type="entry name" value="Ribonuclease Z/Hydroxyacylglutathione hydrolase-like"/>
    <property type="match status" value="1"/>
</dbReference>
<organism evidence="6 8">
    <name type="scientific">Paenibacillus larvae subsp. larvae</name>
    <dbReference type="NCBI Taxonomy" id="147375"/>
    <lineage>
        <taxon>Bacteria</taxon>
        <taxon>Bacillati</taxon>
        <taxon>Bacillota</taxon>
        <taxon>Bacilli</taxon>
        <taxon>Bacillales</taxon>
        <taxon>Paenibacillaceae</taxon>
        <taxon>Paenibacillus</taxon>
    </lineage>
</organism>
<feature type="region of interest" description="Disordered" evidence="4">
    <location>
        <begin position="310"/>
        <end position="329"/>
    </location>
</feature>
<dbReference type="EMBL" id="CP019717">
    <property type="protein sequence ID" value="QHZ53564.1"/>
    <property type="molecule type" value="Genomic_DNA"/>
</dbReference>
<protein>
    <submittedName>
        <fullName evidence="6">Outer membrane protein RomA</fullName>
    </submittedName>
</protein>
<dbReference type="InterPro" id="IPR024884">
    <property type="entry name" value="NAPE-PLD"/>
</dbReference>
<proteinExistence type="predicted"/>
<gene>
    <name evidence="6" type="primary">romA</name>
    <name evidence="6" type="ORF">ERICIII_04273</name>
    <name evidence="7" type="ORF">ERICV_04520</name>
</gene>
<evidence type="ECO:0000256" key="4">
    <source>
        <dbReference type="SAM" id="MobiDB-lite"/>
    </source>
</evidence>
<feature type="domain" description="Metallo-beta-lactamase" evidence="5">
    <location>
        <begin position="74"/>
        <end position="265"/>
    </location>
</feature>